<keyword evidence="1" id="KW-1133">Transmembrane helix</keyword>
<dbReference type="OrthoDB" id="3693479at2"/>
<evidence type="ECO:0000313" key="3">
    <source>
        <dbReference type="Proteomes" id="UP000192840"/>
    </source>
</evidence>
<dbReference type="Proteomes" id="UP000192840">
    <property type="component" value="Unassembled WGS sequence"/>
</dbReference>
<keyword evidence="1" id="KW-0812">Transmembrane</keyword>
<dbReference type="AlphaFoldDB" id="A0A1W2F986"/>
<dbReference type="RefSeq" id="WP_030481031.1">
    <property type="nucleotide sequence ID" value="NZ_FWYC01000012.1"/>
</dbReference>
<feature type="transmembrane region" description="Helical" evidence="1">
    <location>
        <begin position="22"/>
        <end position="44"/>
    </location>
</feature>
<feature type="transmembrane region" description="Helical" evidence="1">
    <location>
        <begin position="56"/>
        <end position="75"/>
    </location>
</feature>
<reference evidence="3" key="1">
    <citation type="submission" date="2017-04" db="EMBL/GenBank/DDBJ databases">
        <authorList>
            <person name="Varghese N."/>
            <person name="Submissions S."/>
        </authorList>
    </citation>
    <scope>NUCLEOTIDE SEQUENCE [LARGE SCALE GENOMIC DNA]</scope>
    <source>
        <strain evidence="3">DSM 44073</strain>
    </source>
</reference>
<name>A0A1W2F986_9PSEU</name>
<keyword evidence="3" id="KW-1185">Reference proteome</keyword>
<organism evidence="2 3">
    <name type="scientific">Lentzea albidocapillata</name>
    <dbReference type="NCBI Taxonomy" id="40571"/>
    <lineage>
        <taxon>Bacteria</taxon>
        <taxon>Bacillati</taxon>
        <taxon>Actinomycetota</taxon>
        <taxon>Actinomycetes</taxon>
        <taxon>Pseudonocardiales</taxon>
        <taxon>Pseudonocardiaceae</taxon>
        <taxon>Lentzea</taxon>
    </lineage>
</organism>
<sequence>MWLIAAPPLLDFQASQHLFRPYWIPLGLAVVIMLAGMLCALAPLDVPGLRTANTGLAGTLVVAAFVVCIDVSSVVQINQVVVGAAVALVSLVVAVDAGRWLG</sequence>
<dbReference type="EMBL" id="FWYC01000012">
    <property type="protein sequence ID" value="SMD18444.1"/>
    <property type="molecule type" value="Genomic_DNA"/>
</dbReference>
<proteinExistence type="predicted"/>
<protein>
    <submittedName>
        <fullName evidence="2">Uncharacterized protein</fullName>
    </submittedName>
</protein>
<gene>
    <name evidence="2" type="ORF">SAMN05660733_05390</name>
</gene>
<keyword evidence="1" id="KW-0472">Membrane</keyword>
<feature type="transmembrane region" description="Helical" evidence="1">
    <location>
        <begin position="81"/>
        <end position="101"/>
    </location>
</feature>
<evidence type="ECO:0000313" key="2">
    <source>
        <dbReference type="EMBL" id="SMD18444.1"/>
    </source>
</evidence>
<accession>A0A1W2F986</accession>
<evidence type="ECO:0000256" key="1">
    <source>
        <dbReference type="SAM" id="Phobius"/>
    </source>
</evidence>